<proteinExistence type="predicted"/>
<keyword evidence="1" id="KW-0624">Polysaccharide degradation</keyword>
<protein>
    <submittedName>
        <fullName evidence="1">1,4-beta-xylanase</fullName>
    </submittedName>
</protein>
<keyword evidence="1" id="KW-0326">Glycosidase</keyword>
<dbReference type="AlphaFoldDB" id="A0A6I2L0S3"/>
<comment type="caution">
    <text evidence="1">The sequence shown here is derived from an EMBL/GenBank/DDBJ whole genome shotgun (WGS) entry which is preliminary data.</text>
</comment>
<dbReference type="SUPFAM" id="SSF51445">
    <property type="entry name" value="(Trans)glycosidases"/>
    <property type="match status" value="1"/>
</dbReference>
<gene>
    <name evidence="1" type="ORF">GJ699_15730</name>
</gene>
<keyword evidence="1" id="KW-0119">Carbohydrate metabolism</keyword>
<keyword evidence="1" id="KW-0378">Hydrolase</keyword>
<accession>A0A6I2L0S3</accession>
<keyword evidence="2" id="KW-1185">Reference proteome</keyword>
<dbReference type="Proteomes" id="UP000433309">
    <property type="component" value="Unassembled WGS sequence"/>
</dbReference>
<name>A0A6I2L0S3_9BURK</name>
<evidence type="ECO:0000313" key="2">
    <source>
        <dbReference type="Proteomes" id="UP000433309"/>
    </source>
</evidence>
<sequence>MTTAIATPAVPQAPLWSAPRAHAWYAQQPRILGANFIPASAINQLEMWQAETFDTERIDLELGWAAGLGMNTMRVFLHDLLWAQDAEGLKQRIDTYLEIATRHGIRTMLVLFDSCWDPRPALGRQRLPMPGIHNSGWVQSPGAAQLADPASYPALRAYVEDIVTSFGQDDRVWCWDLWNEPDNQGGGMGYYLQFEAKDKIALVAKLLPQVFGWAQACAPQQPLTSGIWFGDDWSPSSTLLNDVQKAQLALSDIVTFHDYSWPEKFLARIRQLQAYGRPLVCTEYMARGMGSTFDSTLQIARAESIGMINWGFVAGKSQTNMPWDSWKNPYTFAPPSVWFHDVLHEDGTPYRAYEVELLRQHGTAK</sequence>
<dbReference type="Gene3D" id="3.20.20.80">
    <property type="entry name" value="Glycosidases"/>
    <property type="match status" value="1"/>
</dbReference>
<keyword evidence="1" id="KW-0858">Xylan degradation</keyword>
<dbReference type="InterPro" id="IPR017853">
    <property type="entry name" value="GH"/>
</dbReference>
<dbReference type="GO" id="GO:0016798">
    <property type="term" value="F:hydrolase activity, acting on glycosyl bonds"/>
    <property type="evidence" value="ECO:0007669"/>
    <property type="project" value="UniProtKB-KW"/>
</dbReference>
<dbReference type="RefSeq" id="WP_154377829.1">
    <property type="nucleotide sequence ID" value="NZ_WKJK01000007.1"/>
</dbReference>
<organism evidence="1 2">
    <name type="scientific">Duganella guangzhouensis</name>
    <dbReference type="NCBI Taxonomy" id="2666084"/>
    <lineage>
        <taxon>Bacteria</taxon>
        <taxon>Pseudomonadati</taxon>
        <taxon>Pseudomonadota</taxon>
        <taxon>Betaproteobacteria</taxon>
        <taxon>Burkholderiales</taxon>
        <taxon>Oxalobacteraceae</taxon>
        <taxon>Telluria group</taxon>
        <taxon>Duganella</taxon>
    </lineage>
</organism>
<reference evidence="1 2" key="1">
    <citation type="submission" date="2019-11" db="EMBL/GenBank/DDBJ databases">
        <title>Novel species isolated from a subtropical stream in China.</title>
        <authorList>
            <person name="Lu H."/>
        </authorList>
    </citation>
    <scope>NUCLEOTIDE SEQUENCE [LARGE SCALE GENOMIC DNA]</scope>
    <source>
        <strain evidence="1 2">FT80W</strain>
    </source>
</reference>
<evidence type="ECO:0000313" key="1">
    <source>
        <dbReference type="EMBL" id="MRW91442.1"/>
    </source>
</evidence>
<dbReference type="EMBL" id="WKJK01000007">
    <property type="protein sequence ID" value="MRW91442.1"/>
    <property type="molecule type" value="Genomic_DNA"/>
</dbReference>
<dbReference type="GO" id="GO:0045493">
    <property type="term" value="P:xylan catabolic process"/>
    <property type="evidence" value="ECO:0007669"/>
    <property type="project" value="UniProtKB-KW"/>
</dbReference>